<keyword evidence="1" id="KW-0472">Membrane</keyword>
<dbReference type="Proteomes" id="UP000189545">
    <property type="component" value="Chromosome"/>
</dbReference>
<dbReference type="STRING" id="225848.Sps_05153"/>
<reference evidence="2 3" key="1">
    <citation type="submission" date="2016-03" db="EMBL/GenBank/DDBJ databases">
        <title>Complete genome sequence of Shewanella psychrophila WP2, a deep sea bacterium isolated from west Pacific sediment.</title>
        <authorList>
            <person name="Xu G."/>
            <person name="Jian H."/>
        </authorList>
    </citation>
    <scope>NUCLEOTIDE SEQUENCE [LARGE SCALE GENOMIC DNA]</scope>
    <source>
        <strain evidence="2 3">WP2</strain>
    </source>
</reference>
<evidence type="ECO:0000313" key="2">
    <source>
        <dbReference type="EMBL" id="AQS40222.1"/>
    </source>
</evidence>
<evidence type="ECO:0000313" key="3">
    <source>
        <dbReference type="Proteomes" id="UP000189545"/>
    </source>
</evidence>
<name>A0A1S6HXL7_9GAMM</name>
<feature type="transmembrane region" description="Helical" evidence="1">
    <location>
        <begin position="14"/>
        <end position="34"/>
    </location>
</feature>
<keyword evidence="1" id="KW-1133">Transmembrane helix</keyword>
<sequence>MGFQVNNGIWNTDLYQNGLMILIGYMFCLVFWLFKNRTVNSFFICFVVWVIASVIMDGIEPVLFKTTGNVPLDRFLWYFGFALIDFLAIYTIFRWHQVEGLNYNRDCIVMCLLLAVLMSLQMLRYIERQVFGSDLLKEIYRDGIPLLNSFALVYLMFASTLQGRKLKNV</sequence>
<dbReference type="AlphaFoldDB" id="A0A1S6HXL7"/>
<dbReference type="KEGG" id="spsw:Sps_05153"/>
<feature type="transmembrane region" description="Helical" evidence="1">
    <location>
        <begin position="107"/>
        <end position="126"/>
    </location>
</feature>
<feature type="transmembrane region" description="Helical" evidence="1">
    <location>
        <begin position="75"/>
        <end position="95"/>
    </location>
</feature>
<dbReference type="EMBL" id="CP014782">
    <property type="protein sequence ID" value="AQS40222.1"/>
    <property type="molecule type" value="Genomic_DNA"/>
</dbReference>
<protein>
    <submittedName>
        <fullName evidence="2">Uncharacterized protein</fullName>
    </submittedName>
</protein>
<evidence type="ECO:0000256" key="1">
    <source>
        <dbReference type="SAM" id="Phobius"/>
    </source>
</evidence>
<keyword evidence="1" id="KW-0812">Transmembrane</keyword>
<gene>
    <name evidence="2" type="ORF">Sps_05153</name>
</gene>
<proteinExistence type="predicted"/>
<keyword evidence="3" id="KW-1185">Reference proteome</keyword>
<feature type="transmembrane region" description="Helical" evidence="1">
    <location>
        <begin position="146"/>
        <end position="163"/>
    </location>
</feature>
<organism evidence="2 3">
    <name type="scientific">Shewanella psychrophila</name>
    <dbReference type="NCBI Taxonomy" id="225848"/>
    <lineage>
        <taxon>Bacteria</taxon>
        <taxon>Pseudomonadati</taxon>
        <taxon>Pseudomonadota</taxon>
        <taxon>Gammaproteobacteria</taxon>
        <taxon>Alteromonadales</taxon>
        <taxon>Shewanellaceae</taxon>
        <taxon>Shewanella</taxon>
    </lineage>
</organism>
<feature type="transmembrane region" description="Helical" evidence="1">
    <location>
        <begin position="41"/>
        <end position="63"/>
    </location>
</feature>
<accession>A0A1S6HXL7</accession>